<sequence length="221" mass="26202">MSDIVLFRLVLYGMVLLAGVIVSLFIKKWWSAPVVTVLVYFFVYTIFEQFVMGETIFYPFESIIFFTIASFVSYFALNRIWNNKLVPIVFVSIFVLCLGLLISIEQSKHTTMKEILIEELGEDYSIDHLDFERNDRAYATHDEARLLSQLEEKLQRIELKEQELWPSRSHTIELFSDGNRHVIEIDQHRNLYFANQNYYIKDQSQVDALMEHDLIEWHESE</sequence>
<name>A0ABN0ZP50_9BACI</name>
<proteinExistence type="predicted"/>
<evidence type="ECO:0000313" key="2">
    <source>
        <dbReference type="EMBL" id="GAA0454391.1"/>
    </source>
</evidence>
<keyword evidence="1" id="KW-0472">Membrane</keyword>
<keyword evidence="1" id="KW-0812">Transmembrane</keyword>
<evidence type="ECO:0000256" key="1">
    <source>
        <dbReference type="SAM" id="Phobius"/>
    </source>
</evidence>
<keyword evidence="3" id="KW-1185">Reference proteome</keyword>
<feature type="transmembrane region" description="Helical" evidence="1">
    <location>
        <begin position="84"/>
        <end position="104"/>
    </location>
</feature>
<evidence type="ECO:0008006" key="4">
    <source>
        <dbReference type="Google" id="ProtNLM"/>
    </source>
</evidence>
<feature type="transmembrane region" description="Helical" evidence="1">
    <location>
        <begin position="6"/>
        <end position="26"/>
    </location>
</feature>
<comment type="caution">
    <text evidence="2">The sequence shown here is derived from an EMBL/GenBank/DDBJ whole genome shotgun (WGS) entry which is preliminary data.</text>
</comment>
<keyword evidence="1" id="KW-1133">Transmembrane helix</keyword>
<dbReference type="RefSeq" id="WP_343781765.1">
    <property type="nucleotide sequence ID" value="NZ_BAAACZ010000005.1"/>
</dbReference>
<reference evidence="2 3" key="1">
    <citation type="journal article" date="2019" name="Int. J. Syst. Evol. Microbiol.">
        <title>The Global Catalogue of Microorganisms (GCM) 10K type strain sequencing project: providing services to taxonomists for standard genome sequencing and annotation.</title>
        <authorList>
            <consortium name="The Broad Institute Genomics Platform"/>
            <consortium name="The Broad Institute Genome Sequencing Center for Infectious Disease"/>
            <person name="Wu L."/>
            <person name="Ma J."/>
        </authorList>
    </citation>
    <scope>NUCLEOTIDE SEQUENCE [LARGE SCALE GENOMIC DNA]</scope>
    <source>
        <strain evidence="2 3">JCM 14193</strain>
    </source>
</reference>
<dbReference type="Proteomes" id="UP001500740">
    <property type="component" value="Unassembled WGS sequence"/>
</dbReference>
<gene>
    <name evidence="2" type="ORF">GCM10008935_06550</name>
</gene>
<accession>A0ABN0ZP50</accession>
<protein>
    <recommendedName>
        <fullName evidence="4">MFS transporter</fullName>
    </recommendedName>
</protein>
<evidence type="ECO:0000313" key="3">
    <source>
        <dbReference type="Proteomes" id="UP001500740"/>
    </source>
</evidence>
<feature type="transmembrane region" description="Helical" evidence="1">
    <location>
        <begin position="56"/>
        <end position="77"/>
    </location>
</feature>
<dbReference type="EMBL" id="BAAACZ010000005">
    <property type="protein sequence ID" value="GAA0454391.1"/>
    <property type="molecule type" value="Genomic_DNA"/>
</dbReference>
<feature type="transmembrane region" description="Helical" evidence="1">
    <location>
        <begin position="33"/>
        <end position="50"/>
    </location>
</feature>
<organism evidence="2 3">
    <name type="scientific">Alkalibacillus silvisoli</name>
    <dbReference type="NCBI Taxonomy" id="392823"/>
    <lineage>
        <taxon>Bacteria</taxon>
        <taxon>Bacillati</taxon>
        <taxon>Bacillota</taxon>
        <taxon>Bacilli</taxon>
        <taxon>Bacillales</taxon>
        <taxon>Bacillaceae</taxon>
        <taxon>Alkalibacillus</taxon>
    </lineage>
</organism>